<comment type="caution">
    <text evidence="1">The sequence shown here is derived from an EMBL/GenBank/DDBJ whole genome shotgun (WGS) entry which is preliminary data.</text>
</comment>
<evidence type="ECO:0000313" key="1">
    <source>
        <dbReference type="EMBL" id="KAL0306986.1"/>
    </source>
</evidence>
<dbReference type="EMBL" id="JACGWJ010000028">
    <property type="protein sequence ID" value="KAL0306986.1"/>
    <property type="molecule type" value="Genomic_DNA"/>
</dbReference>
<gene>
    <name evidence="1" type="ORF">Sradi_6115900</name>
</gene>
<dbReference type="PANTHER" id="PTHR48475">
    <property type="entry name" value="RIBONUCLEASE H"/>
    <property type="match status" value="1"/>
</dbReference>
<evidence type="ECO:0008006" key="2">
    <source>
        <dbReference type="Google" id="ProtNLM"/>
    </source>
</evidence>
<dbReference type="SUPFAM" id="SSF53098">
    <property type="entry name" value="Ribonuclease H-like"/>
    <property type="match status" value="1"/>
</dbReference>
<dbReference type="AlphaFoldDB" id="A0AAW2KLX7"/>
<reference evidence="1" key="2">
    <citation type="journal article" date="2024" name="Plant">
        <title>Genomic evolution and insights into agronomic trait innovations of Sesamum species.</title>
        <authorList>
            <person name="Miao H."/>
            <person name="Wang L."/>
            <person name="Qu L."/>
            <person name="Liu H."/>
            <person name="Sun Y."/>
            <person name="Le M."/>
            <person name="Wang Q."/>
            <person name="Wei S."/>
            <person name="Zheng Y."/>
            <person name="Lin W."/>
            <person name="Duan Y."/>
            <person name="Cao H."/>
            <person name="Xiong S."/>
            <person name="Wang X."/>
            <person name="Wei L."/>
            <person name="Li C."/>
            <person name="Ma Q."/>
            <person name="Ju M."/>
            <person name="Zhao R."/>
            <person name="Li G."/>
            <person name="Mu C."/>
            <person name="Tian Q."/>
            <person name="Mei H."/>
            <person name="Zhang T."/>
            <person name="Gao T."/>
            <person name="Zhang H."/>
        </authorList>
    </citation>
    <scope>NUCLEOTIDE SEQUENCE</scope>
    <source>
        <strain evidence="1">G02</strain>
    </source>
</reference>
<reference evidence="1" key="1">
    <citation type="submission" date="2020-06" db="EMBL/GenBank/DDBJ databases">
        <authorList>
            <person name="Li T."/>
            <person name="Hu X."/>
            <person name="Zhang T."/>
            <person name="Song X."/>
            <person name="Zhang H."/>
            <person name="Dai N."/>
            <person name="Sheng W."/>
            <person name="Hou X."/>
            <person name="Wei L."/>
        </authorList>
    </citation>
    <scope>NUCLEOTIDE SEQUENCE</scope>
    <source>
        <strain evidence="1">G02</strain>
        <tissue evidence="1">Leaf</tissue>
    </source>
</reference>
<dbReference type="GO" id="GO:0003676">
    <property type="term" value="F:nucleic acid binding"/>
    <property type="evidence" value="ECO:0007669"/>
    <property type="project" value="InterPro"/>
</dbReference>
<organism evidence="1">
    <name type="scientific">Sesamum radiatum</name>
    <name type="common">Black benniseed</name>
    <dbReference type="NCBI Taxonomy" id="300843"/>
    <lineage>
        <taxon>Eukaryota</taxon>
        <taxon>Viridiplantae</taxon>
        <taxon>Streptophyta</taxon>
        <taxon>Embryophyta</taxon>
        <taxon>Tracheophyta</taxon>
        <taxon>Spermatophyta</taxon>
        <taxon>Magnoliopsida</taxon>
        <taxon>eudicotyledons</taxon>
        <taxon>Gunneridae</taxon>
        <taxon>Pentapetalae</taxon>
        <taxon>asterids</taxon>
        <taxon>lamiids</taxon>
        <taxon>Lamiales</taxon>
        <taxon>Pedaliaceae</taxon>
        <taxon>Sesamum</taxon>
    </lineage>
</organism>
<sequence length="206" mass="23273">MIKWAIKLSEYDISYHLKSAIKAQALAEFMNEATLVEENKRSWLLYVDGSSTLAGNGARMVLSSPEGDELKYVLQFNFKALNNEAKYEALITDIRMALDAGARNLIAYSNFQVVTNQIEIDWRKPLLDYLTEVILPTDEIEATRLKSKVAKFALLDGILYKRSFSQPYLQCLPMEEGRNMLQEIHEGTSGSHIGGMDISGQPSRKM</sequence>
<dbReference type="InterPro" id="IPR012337">
    <property type="entry name" value="RNaseH-like_sf"/>
</dbReference>
<dbReference type="InterPro" id="IPR036397">
    <property type="entry name" value="RNaseH_sf"/>
</dbReference>
<dbReference type="PANTHER" id="PTHR48475:SF2">
    <property type="entry name" value="RIBONUCLEASE H"/>
    <property type="match status" value="1"/>
</dbReference>
<dbReference type="Gene3D" id="3.30.420.10">
    <property type="entry name" value="Ribonuclease H-like superfamily/Ribonuclease H"/>
    <property type="match status" value="1"/>
</dbReference>
<name>A0AAW2KLX7_SESRA</name>
<accession>A0AAW2KLX7</accession>
<protein>
    <recommendedName>
        <fullName evidence="2">Reverse transcriptase domain-containing protein</fullName>
    </recommendedName>
</protein>
<proteinExistence type="predicted"/>